<dbReference type="RefSeq" id="WP_087915840.1">
    <property type="nucleotide sequence ID" value="NZ_CP021780.1"/>
</dbReference>
<sequence>MAKQLNNKSYIFKISSTRLRKSKWNLSMTTKEARENKELVGLLDSSTLRYLRLISNNLAEEKRIAAIKKLKIDIKKLGRKKTTQGNRETISAKNNELRELMFMEHYVCVVIDRNSDFDRMNTEKGFYINNRKYKRFLATPGGAKNSTVIYVSEDVYPQLVERTDNGRNKEKEIVPAKLEAYKALTCSVSTPVTNPKRILVVDDVNTDFFANVVEVDDTKDGEPEAQRKKNYPIHMNASDGYGLISPSLSRDWTRCLGEEENGGGFCVRNSFCKGMLFVFDFHKFASEIANKNYIVTDVWNEEVDIRKVDVILTTSMLKLWKSYKNIKDYTDNCEKYGYSFSVTKIIPEVLENEANTNYQFLQSLELSDEDISDLVEPTVTEIKEVLGGDYRKSILFLNGFKMKEDEFQYNNNDITKALKVDKRVINDPFIRKHIHKMLMKRIREAKTGVLKVGGNFSVLSGDPFLLCSSIFKLKNQTGLLGSNEFYSNYWNERGVEKVACFRAPMTCHNNIKLLNLKNSDNMSYWYKHMKCVTILNGWDTTTHALNGADFDGDAVLTTDNKVLIKSIQGLDAIVCLQKSADAIIPTEEDLIRANKNSFGDEIGSVTNRITNMFEVRANYEKGSEEYEAIEYRIECGQNCQQNTIDKTKGIESKPMPKEWYDYNHVKPPMDKEKKYIAETNEQRKKREFNLAILANKKPYFFIYNDDPETKKAYLKYIKDCNDNCLQKFGLEISELKHGRTEGETNFLNSYYKKMPVSVSNSVMNRICRKIEDSFKDISENINDIEFDHTILITDMKYSKARYKEIEDLYKKHNLEMQQYSQKSSRTKEDKEDKKSNREDFVSRFKDEAEAIVSNSEELTNIIVEICYNESKRDKSKQFAWDICGEQMILNLLDKNNNKISYPVKDECGDFEMGGFRFKMLEEYVEVDR</sequence>
<proteinExistence type="predicted"/>
<evidence type="ECO:0000313" key="3">
    <source>
        <dbReference type="Proteomes" id="UP000249890"/>
    </source>
</evidence>
<dbReference type="KEGG" id="pdh:B9T62_14245"/>
<dbReference type="AlphaFoldDB" id="A0A2Z2KFD5"/>
<evidence type="ECO:0000256" key="1">
    <source>
        <dbReference type="SAM" id="MobiDB-lite"/>
    </source>
</evidence>
<dbReference type="Proteomes" id="UP000249890">
    <property type="component" value="Chromosome"/>
</dbReference>
<gene>
    <name evidence="2" type="ORF">B9T62_14245</name>
</gene>
<feature type="compositionally biased region" description="Basic and acidic residues" evidence="1">
    <location>
        <begin position="825"/>
        <end position="838"/>
    </location>
</feature>
<accession>A0A2Z2KFD5</accession>
<dbReference type="EMBL" id="CP021780">
    <property type="protein sequence ID" value="ASA21833.1"/>
    <property type="molecule type" value="Genomic_DNA"/>
</dbReference>
<organism evidence="2 3">
    <name type="scientific">Paenibacillus donghaensis</name>
    <dbReference type="NCBI Taxonomy" id="414771"/>
    <lineage>
        <taxon>Bacteria</taxon>
        <taxon>Bacillati</taxon>
        <taxon>Bacillota</taxon>
        <taxon>Bacilli</taxon>
        <taxon>Bacillales</taxon>
        <taxon>Paenibacillaceae</taxon>
        <taxon>Paenibacillus</taxon>
    </lineage>
</organism>
<evidence type="ECO:0000313" key="2">
    <source>
        <dbReference type="EMBL" id="ASA21833.1"/>
    </source>
</evidence>
<reference evidence="2 3" key="1">
    <citation type="submission" date="2017-06" db="EMBL/GenBank/DDBJ databases">
        <title>Complete genome sequence of Paenibacillus donghaensis KCTC 13049T isolated from East Sea sediment, South Korea.</title>
        <authorList>
            <person name="Jung B.K."/>
            <person name="Hong S.-J."/>
            <person name="Shin J.-H."/>
        </authorList>
    </citation>
    <scope>NUCLEOTIDE SEQUENCE [LARGE SCALE GENOMIC DNA]</scope>
    <source>
        <strain evidence="2 3">KCTC 13049</strain>
    </source>
</reference>
<name>A0A2Z2KFD5_9BACL</name>
<dbReference type="OrthoDB" id="1891855at2"/>
<keyword evidence="3" id="KW-1185">Reference proteome</keyword>
<feature type="region of interest" description="Disordered" evidence="1">
    <location>
        <begin position="817"/>
        <end position="838"/>
    </location>
</feature>
<protein>
    <submittedName>
        <fullName evidence="2">Uncharacterized protein</fullName>
    </submittedName>
</protein>